<evidence type="ECO:0000256" key="1">
    <source>
        <dbReference type="SAM" id="MobiDB-lite"/>
    </source>
</evidence>
<organism evidence="2 3">
    <name type="scientific">Ascodesmis nigricans</name>
    <dbReference type="NCBI Taxonomy" id="341454"/>
    <lineage>
        <taxon>Eukaryota</taxon>
        <taxon>Fungi</taxon>
        <taxon>Dikarya</taxon>
        <taxon>Ascomycota</taxon>
        <taxon>Pezizomycotina</taxon>
        <taxon>Pezizomycetes</taxon>
        <taxon>Pezizales</taxon>
        <taxon>Ascodesmidaceae</taxon>
        <taxon>Ascodesmis</taxon>
    </lineage>
</organism>
<evidence type="ECO:0000313" key="2">
    <source>
        <dbReference type="EMBL" id="TGZ78202.1"/>
    </source>
</evidence>
<sequence>MKSTTTAPELVNTVQAPTGSQPSGGMPCLECGDYSCCCIPCTIMKKPVMPKERK</sequence>
<gene>
    <name evidence="2" type="ORF">EX30DRAFT_374038</name>
</gene>
<dbReference type="AlphaFoldDB" id="A0A4S2MMC7"/>
<reference evidence="2 3" key="1">
    <citation type="submission" date="2019-04" db="EMBL/GenBank/DDBJ databases">
        <title>Comparative genomics and transcriptomics to analyze fruiting body development in filamentous ascomycetes.</title>
        <authorList>
            <consortium name="DOE Joint Genome Institute"/>
            <person name="Lutkenhaus R."/>
            <person name="Traeger S."/>
            <person name="Breuer J."/>
            <person name="Kuo A."/>
            <person name="Lipzen A."/>
            <person name="Pangilinan J."/>
            <person name="Dilworth D."/>
            <person name="Sandor L."/>
            <person name="Poggeler S."/>
            <person name="Barry K."/>
            <person name="Grigoriev I.V."/>
            <person name="Nowrousian M."/>
        </authorList>
    </citation>
    <scope>NUCLEOTIDE SEQUENCE [LARGE SCALE GENOMIC DNA]</scope>
    <source>
        <strain evidence="2 3">CBS 389.68</strain>
    </source>
</reference>
<keyword evidence="3" id="KW-1185">Reference proteome</keyword>
<proteinExistence type="predicted"/>
<evidence type="ECO:0000313" key="3">
    <source>
        <dbReference type="Proteomes" id="UP000298138"/>
    </source>
</evidence>
<dbReference type="Proteomes" id="UP000298138">
    <property type="component" value="Unassembled WGS sequence"/>
</dbReference>
<dbReference type="InParanoid" id="A0A4S2MMC7"/>
<dbReference type="EMBL" id="ML220144">
    <property type="protein sequence ID" value="TGZ78202.1"/>
    <property type="molecule type" value="Genomic_DNA"/>
</dbReference>
<dbReference type="OrthoDB" id="4661107at2759"/>
<accession>A0A4S2MMC7</accession>
<feature type="region of interest" description="Disordered" evidence="1">
    <location>
        <begin position="1"/>
        <end position="23"/>
    </location>
</feature>
<protein>
    <submittedName>
        <fullName evidence="2">Uncharacterized protein</fullName>
    </submittedName>
</protein>
<name>A0A4S2MMC7_9PEZI</name>